<dbReference type="SMART" id="SM00213">
    <property type="entry name" value="UBQ"/>
    <property type="match status" value="2"/>
</dbReference>
<keyword evidence="6" id="KW-0067">ATP-binding</keyword>
<feature type="region of interest" description="Disordered" evidence="7">
    <location>
        <begin position="228"/>
        <end position="250"/>
    </location>
</feature>
<keyword evidence="3" id="KW-0808">Transferase</keyword>
<reference evidence="10 11" key="1">
    <citation type="submission" date="2019-05" db="EMBL/GenBank/DDBJ databases">
        <title>Mikania micrantha, genome provides insights into the molecular mechanism of rapid growth.</title>
        <authorList>
            <person name="Liu B."/>
        </authorList>
    </citation>
    <scope>NUCLEOTIDE SEQUENCE [LARGE SCALE GENOMIC DNA]</scope>
    <source>
        <strain evidence="10">NLD-2019</strain>
        <tissue evidence="10">Leaf</tissue>
    </source>
</reference>
<evidence type="ECO:0000256" key="5">
    <source>
        <dbReference type="ARBA" id="ARBA00022777"/>
    </source>
</evidence>
<evidence type="ECO:0000256" key="2">
    <source>
        <dbReference type="ARBA" id="ARBA00012169"/>
    </source>
</evidence>
<keyword evidence="5" id="KW-0418">Kinase</keyword>
<comment type="similarity">
    <text evidence="1">Belongs to the PI3/PI4-kinase family. Type II PI4K subfamily.</text>
</comment>
<dbReference type="PROSITE" id="PS50053">
    <property type="entry name" value="UBIQUITIN_2"/>
    <property type="match status" value="1"/>
</dbReference>
<evidence type="ECO:0000256" key="1">
    <source>
        <dbReference type="ARBA" id="ARBA00008941"/>
    </source>
</evidence>
<dbReference type="OrthoDB" id="5839at2759"/>
<dbReference type="AlphaFoldDB" id="A0A5N6N4L9"/>
<organism evidence="10 11">
    <name type="scientific">Mikania micrantha</name>
    <name type="common">bitter vine</name>
    <dbReference type="NCBI Taxonomy" id="192012"/>
    <lineage>
        <taxon>Eukaryota</taxon>
        <taxon>Viridiplantae</taxon>
        <taxon>Streptophyta</taxon>
        <taxon>Embryophyta</taxon>
        <taxon>Tracheophyta</taxon>
        <taxon>Spermatophyta</taxon>
        <taxon>Magnoliopsida</taxon>
        <taxon>eudicotyledons</taxon>
        <taxon>Gunneridae</taxon>
        <taxon>Pentapetalae</taxon>
        <taxon>asterids</taxon>
        <taxon>campanulids</taxon>
        <taxon>Asterales</taxon>
        <taxon>Asteraceae</taxon>
        <taxon>Asteroideae</taxon>
        <taxon>Heliantheae alliance</taxon>
        <taxon>Eupatorieae</taxon>
        <taxon>Mikania</taxon>
    </lineage>
</organism>
<dbReference type="EC" id="2.7.1.67" evidence="2"/>
<feature type="domain" description="PI3K/PI4K catalytic" evidence="9">
    <location>
        <begin position="177"/>
        <end position="465"/>
    </location>
</feature>
<dbReference type="InterPro" id="IPR000403">
    <property type="entry name" value="PI3/4_kinase_cat_dom"/>
</dbReference>
<evidence type="ECO:0000313" key="11">
    <source>
        <dbReference type="Proteomes" id="UP000326396"/>
    </source>
</evidence>
<comment type="caution">
    <text evidence="10">The sequence shown here is derived from an EMBL/GenBank/DDBJ whole genome shotgun (WGS) entry which is preliminary data.</text>
</comment>
<evidence type="ECO:0000256" key="4">
    <source>
        <dbReference type="ARBA" id="ARBA00022741"/>
    </source>
</evidence>
<dbReference type="EMBL" id="SZYD01000013">
    <property type="protein sequence ID" value="KAD4384773.1"/>
    <property type="molecule type" value="Genomic_DNA"/>
</dbReference>
<gene>
    <name evidence="10" type="ORF">E3N88_24941</name>
</gene>
<dbReference type="CDD" id="cd17039">
    <property type="entry name" value="Ubl_ubiquitin_like"/>
    <property type="match status" value="1"/>
</dbReference>
<evidence type="ECO:0000259" key="8">
    <source>
        <dbReference type="PROSITE" id="PS50053"/>
    </source>
</evidence>
<accession>A0A5N6N4L9</accession>
<dbReference type="SUPFAM" id="SSF54236">
    <property type="entry name" value="Ubiquitin-like"/>
    <property type="match status" value="2"/>
</dbReference>
<proteinExistence type="inferred from homology"/>
<evidence type="ECO:0000256" key="6">
    <source>
        <dbReference type="ARBA" id="ARBA00022840"/>
    </source>
</evidence>
<sequence length="548" mass="61497">MSVADVALTPILRRSGSGCFRSSESIVIYLTVAGSVIPMRIMESDSIATVKHRIQTCNGCLIKKQKLFFGGRELSRNNSLIKDYGVSNGNFLHLVLRVSDLVVITVETTIGKEFEVEVDRFRNVRYLKQLVLEKAKGVGFIDAIEDHEVLCDGVNLDDHRLIDDVCNNHDGVIHLVVKRSTDIHPHEMILKKPPDIDSDSPLQPIVVNPRARLTPMVRGMLDSTFDGLKRGKKPIRSSEGTDHPKGGPRVCGDSEMGFAGVPPTVMVKCLNGEFNHPKGYDGGPGNVKVGSLQMFMKNCGSCEDMGPRDFPVEEVHKITVFDIRTANADRHAGNILMHHERGRVVLIPIDHGYCLPENFEDCTFDWLYWPQAREPYSPTTLDYIQSLDAERDLTLLSSNGWDLSRECARTLRISTMLLKKGAKRGLCPYTIGRVLCRETFHEESTIEKILQKASNTRLPGTTEGEFIAIVSDLLDFELDKERCRQRGKVFVVIRGCWRGEVIVRKERKLVIKEDWRGKVARGVVGIEKIAKGAVRQTVPQPQRPSLYI</sequence>
<dbReference type="InterPro" id="IPR000626">
    <property type="entry name" value="Ubiquitin-like_dom"/>
</dbReference>
<keyword evidence="4" id="KW-0547">Nucleotide-binding</keyword>
<dbReference type="PROSITE" id="PS50290">
    <property type="entry name" value="PI3_4_KINASE_3"/>
    <property type="match status" value="1"/>
</dbReference>
<dbReference type="Gene3D" id="3.10.20.90">
    <property type="entry name" value="Phosphatidylinositol 3-kinase Catalytic Subunit, Chain A, domain 1"/>
    <property type="match status" value="2"/>
</dbReference>
<evidence type="ECO:0000313" key="10">
    <source>
        <dbReference type="EMBL" id="KAD4384773.1"/>
    </source>
</evidence>
<name>A0A5N6N4L9_9ASTR</name>
<dbReference type="Pfam" id="PF00454">
    <property type="entry name" value="PI3_PI4_kinase"/>
    <property type="match status" value="1"/>
</dbReference>
<evidence type="ECO:0000259" key="9">
    <source>
        <dbReference type="PROSITE" id="PS50290"/>
    </source>
</evidence>
<evidence type="ECO:0000256" key="3">
    <source>
        <dbReference type="ARBA" id="ARBA00022679"/>
    </source>
</evidence>
<dbReference type="Proteomes" id="UP000326396">
    <property type="component" value="Linkage Group LG3"/>
</dbReference>
<keyword evidence="11" id="KW-1185">Reference proteome</keyword>
<dbReference type="Pfam" id="PF00240">
    <property type="entry name" value="ubiquitin"/>
    <property type="match status" value="1"/>
</dbReference>
<dbReference type="InterPro" id="IPR044571">
    <property type="entry name" value="P4KG1-8"/>
</dbReference>
<dbReference type="InterPro" id="IPR011009">
    <property type="entry name" value="Kinase-like_dom_sf"/>
</dbReference>
<dbReference type="PANTHER" id="PTHR45800:SF46">
    <property type="entry name" value="1-PHOSPHATIDYLINOSITOL 4-KINASE"/>
    <property type="match status" value="1"/>
</dbReference>
<dbReference type="GO" id="GO:0005524">
    <property type="term" value="F:ATP binding"/>
    <property type="evidence" value="ECO:0007669"/>
    <property type="project" value="UniProtKB-KW"/>
</dbReference>
<evidence type="ECO:0000256" key="7">
    <source>
        <dbReference type="SAM" id="MobiDB-lite"/>
    </source>
</evidence>
<protein>
    <recommendedName>
        <fullName evidence="2">1-phosphatidylinositol 4-kinase</fullName>
        <ecNumber evidence="2">2.7.1.67</ecNumber>
    </recommendedName>
</protein>
<feature type="domain" description="Ubiquitin-like" evidence="8">
    <location>
        <begin position="26"/>
        <end position="97"/>
    </location>
</feature>
<dbReference type="SUPFAM" id="SSF56112">
    <property type="entry name" value="Protein kinase-like (PK-like)"/>
    <property type="match status" value="1"/>
</dbReference>
<dbReference type="PANTHER" id="PTHR45800">
    <property type="entry name" value="PHOSPHATIDYLINOSITOL 4-KINASE GAMMA"/>
    <property type="match status" value="1"/>
</dbReference>
<dbReference type="InterPro" id="IPR029071">
    <property type="entry name" value="Ubiquitin-like_domsf"/>
</dbReference>
<dbReference type="GO" id="GO:0004430">
    <property type="term" value="F:1-phosphatidylinositol 4-kinase activity"/>
    <property type="evidence" value="ECO:0007669"/>
    <property type="project" value="UniProtKB-EC"/>
</dbReference>